<dbReference type="PANTHER" id="PTHR41259:SF1">
    <property type="entry name" value="DOUBLE-STRAND BREAK REPAIR RAD50 ATPASE, PUTATIVE-RELATED"/>
    <property type="match status" value="1"/>
</dbReference>
<dbReference type="AlphaFoldDB" id="A0A7W5AWB3"/>
<dbReference type="RefSeq" id="WP_183599610.1">
    <property type="nucleotide sequence ID" value="NZ_JACHXK010000003.1"/>
</dbReference>
<protein>
    <submittedName>
        <fullName evidence="4">Uncharacterized protein YhaN</fullName>
    </submittedName>
</protein>
<feature type="region of interest" description="Disordered" evidence="2">
    <location>
        <begin position="536"/>
        <end position="556"/>
    </location>
</feature>
<feature type="coiled-coil region" evidence="1">
    <location>
        <begin position="662"/>
        <end position="696"/>
    </location>
</feature>
<gene>
    <name evidence="4" type="ORF">FHS18_002077</name>
</gene>
<evidence type="ECO:0000256" key="1">
    <source>
        <dbReference type="SAM" id="Coils"/>
    </source>
</evidence>
<feature type="coiled-coil region" evidence="1">
    <location>
        <begin position="193"/>
        <end position="237"/>
    </location>
</feature>
<dbReference type="Gene3D" id="3.40.50.300">
    <property type="entry name" value="P-loop containing nucleotide triphosphate hydrolases"/>
    <property type="match status" value="2"/>
</dbReference>
<name>A0A7W5AWB3_9BACL</name>
<evidence type="ECO:0000259" key="3">
    <source>
        <dbReference type="Pfam" id="PF13514"/>
    </source>
</evidence>
<evidence type="ECO:0000313" key="5">
    <source>
        <dbReference type="Proteomes" id="UP000570361"/>
    </source>
</evidence>
<proteinExistence type="predicted"/>
<comment type="caution">
    <text evidence="4">The sequence shown here is derived from an EMBL/GenBank/DDBJ whole genome shotgun (WGS) entry which is preliminary data.</text>
</comment>
<feature type="coiled-coil region" evidence="1">
    <location>
        <begin position="845"/>
        <end position="907"/>
    </location>
</feature>
<dbReference type="SUPFAM" id="SSF52540">
    <property type="entry name" value="P-loop containing nucleoside triphosphate hydrolases"/>
    <property type="match status" value="1"/>
</dbReference>
<dbReference type="Pfam" id="PF13514">
    <property type="entry name" value="AAA_27"/>
    <property type="match status" value="1"/>
</dbReference>
<accession>A0A7W5AWB3</accession>
<dbReference type="InterPro" id="IPR027417">
    <property type="entry name" value="P-loop_NTPase"/>
</dbReference>
<feature type="domain" description="YhaN AAA" evidence="3">
    <location>
        <begin position="1"/>
        <end position="209"/>
    </location>
</feature>
<keyword evidence="5" id="KW-1185">Reference proteome</keyword>
<dbReference type="PANTHER" id="PTHR41259">
    <property type="entry name" value="DOUBLE-STRAND BREAK REPAIR RAD50 ATPASE, PUTATIVE-RELATED"/>
    <property type="match status" value="1"/>
</dbReference>
<dbReference type="EMBL" id="JACHXK010000003">
    <property type="protein sequence ID" value="MBB3110014.1"/>
    <property type="molecule type" value="Genomic_DNA"/>
</dbReference>
<evidence type="ECO:0000256" key="2">
    <source>
        <dbReference type="SAM" id="MobiDB-lite"/>
    </source>
</evidence>
<sequence length="1104" mass="125329">MKWTGIHIDGFGKWHDFKCELNDQVVVIYGPNEAGKSTLLSYIRSMLYGFATRANPAERQEPVNGGKHGGRLFFAQGTGSHYVLERYASQSGKITLRRQATEYDGEQAMTTELLTQEEWERQYLGGLNERVYRQLFSITLSELAAIGMLEGDELGKQLYHASWNGGAAVAQTEKQLAAQLDSLFRPRGSTHPMNRTLKRLEELEAELRSLEDGIERYRALLDTISSLEQEQQQAELMLPERKAEAALLARACELHPSWLKLEALRLEYRTLERWSALPEDLRGRWDAHVAEHERLHAELLHSQAAKLKAEHKLAGLAYEEALLDRYDELGRLVLSAEHIQNLRFERQELTADLEEQLERSLQVIQRIGPGWTPEQVAACQMTVADREAVRKWREELLQLTKAQETGAAELRSLAPQLRELEQQMDSLQQQKGQKVHAEFELLPLTVESLTSAYRAFEDAWREWEVEQVRTDQRQEAKPEIGSVAGKTASIRLWLAASAFIFLSLGLVVADQGLAATITGAAGVISAVIAAWRHLGSRTSKSSPPSDGRQLNVASNPSAARTRLTSALGALVADPDPLINALFHAQRRNEHASSEMEAAASFVTLPSRSRGSRGRPSERNHAVESMNQGMAEIAAAGTQEQRLFVRERLVAAVDARQSELRYEMRQRERYEELEGRAIRLREQANEVKANLWQVEEREAALNFTWQQRLRHWELDEDLSPEGTLETMEMIEQARARQLAADRLERKRSAIEQQIIEFEDAVGDIAAYSGVEVEQAGKDAVTVLHLLHVEAGRSAAASREADLVRQQIEEWDSQSQLLDRQYTASLQQREEWLSAAQAGSELEFHQAMDGANRLREVEREMHRLEVEIGAGHSQEQLAELGIWYKRYSYAELANRRDECEEHSRSEQQQERTRMEKLGRYRLELAQLIKDEQKRKLTDDREQALASLDDMITRYIIGSAALTLIKRTKQTMEEQRQPAVLRQASRWIQLLSGGKYSRIGLLSEEQSIILETSDHLRIDSIHLSRGTAEQVYLAMRFALADEAAATVGLPMILDDLFVNFDRSRLDNAIDVVREMSAGRQIILLTCHDHVRDRIMEKLPAAKLITLA</sequence>
<evidence type="ECO:0000313" key="4">
    <source>
        <dbReference type="EMBL" id="MBB3110014.1"/>
    </source>
</evidence>
<feature type="coiled-coil region" evidence="1">
    <location>
        <begin position="410"/>
        <end position="437"/>
    </location>
</feature>
<keyword evidence="1" id="KW-0175">Coiled coil</keyword>
<dbReference type="Proteomes" id="UP000570361">
    <property type="component" value="Unassembled WGS sequence"/>
</dbReference>
<dbReference type="InterPro" id="IPR038734">
    <property type="entry name" value="YhaN_AAA"/>
</dbReference>
<organism evidence="4 5">
    <name type="scientific">Paenibacillus phyllosphaerae</name>
    <dbReference type="NCBI Taxonomy" id="274593"/>
    <lineage>
        <taxon>Bacteria</taxon>
        <taxon>Bacillati</taxon>
        <taxon>Bacillota</taxon>
        <taxon>Bacilli</taxon>
        <taxon>Bacillales</taxon>
        <taxon>Paenibacillaceae</taxon>
        <taxon>Paenibacillus</taxon>
    </lineage>
</organism>
<reference evidence="4 5" key="1">
    <citation type="submission" date="2020-08" db="EMBL/GenBank/DDBJ databases">
        <title>Genomic Encyclopedia of Type Strains, Phase III (KMG-III): the genomes of soil and plant-associated and newly described type strains.</title>
        <authorList>
            <person name="Whitman W."/>
        </authorList>
    </citation>
    <scope>NUCLEOTIDE SEQUENCE [LARGE SCALE GENOMIC DNA]</scope>
    <source>
        <strain evidence="4 5">CECT 5862</strain>
    </source>
</reference>